<dbReference type="PANTHER" id="PTHR43591">
    <property type="entry name" value="METHYLTRANSFERASE"/>
    <property type="match status" value="1"/>
</dbReference>
<dbReference type="GO" id="GO:0009234">
    <property type="term" value="P:menaquinone biosynthetic process"/>
    <property type="evidence" value="ECO:0007669"/>
    <property type="project" value="UniProtKB-UniRule"/>
</dbReference>
<dbReference type="PROSITE" id="PS01183">
    <property type="entry name" value="UBIE_1"/>
    <property type="match status" value="1"/>
</dbReference>
<dbReference type="EC" id="2.1.1.163" evidence="4"/>
<dbReference type="PANTHER" id="PTHR43591:SF24">
    <property type="entry name" value="2-METHOXY-6-POLYPRENYL-1,4-BENZOQUINOL METHYLASE, MITOCHONDRIAL"/>
    <property type="match status" value="1"/>
</dbReference>
<feature type="binding site" evidence="4">
    <location>
        <position position="61"/>
    </location>
    <ligand>
        <name>S-adenosyl-L-methionine</name>
        <dbReference type="ChEBI" id="CHEBI:59789"/>
    </ligand>
</feature>
<dbReference type="HAMAP" id="MF_01813">
    <property type="entry name" value="MenG_UbiE_methyltr"/>
    <property type="match status" value="1"/>
</dbReference>
<comment type="catalytic activity">
    <reaction evidence="4">
        <text>a 2-demethylmenaquinol + S-adenosyl-L-methionine = a menaquinol + S-adenosyl-L-homocysteine + H(+)</text>
        <dbReference type="Rhea" id="RHEA:42640"/>
        <dbReference type="Rhea" id="RHEA-COMP:9539"/>
        <dbReference type="Rhea" id="RHEA-COMP:9563"/>
        <dbReference type="ChEBI" id="CHEBI:15378"/>
        <dbReference type="ChEBI" id="CHEBI:18151"/>
        <dbReference type="ChEBI" id="CHEBI:55437"/>
        <dbReference type="ChEBI" id="CHEBI:57856"/>
        <dbReference type="ChEBI" id="CHEBI:59789"/>
        <dbReference type="EC" id="2.1.1.163"/>
    </reaction>
</comment>
<comment type="pathway">
    <text evidence="4">Quinol/quinone metabolism; menaquinone biosynthesis; menaquinol from 1,4-dihydroxy-2-naphthoate: step 2/2.</text>
</comment>
<feature type="binding site" evidence="4">
    <location>
        <position position="122"/>
    </location>
    <ligand>
        <name>S-adenosyl-L-methionine</name>
        <dbReference type="ChEBI" id="CHEBI:59789"/>
    </ligand>
</feature>
<dbReference type="AlphaFoldDB" id="A0AAD0ARZ0"/>
<gene>
    <name evidence="4" type="primary">menG</name>
    <name evidence="5" type="ORF">CTM74_13690</name>
</gene>
<evidence type="ECO:0000256" key="3">
    <source>
        <dbReference type="ARBA" id="ARBA00022691"/>
    </source>
</evidence>
<feature type="binding site" evidence="4">
    <location>
        <position position="81"/>
    </location>
    <ligand>
        <name>S-adenosyl-L-methionine</name>
        <dbReference type="ChEBI" id="CHEBI:59789"/>
    </ligand>
</feature>
<proteinExistence type="inferred from homology"/>
<accession>A0AAD0ARZ0</accession>
<comment type="function">
    <text evidence="4">Methyltransferase required for the conversion of demethylmenaquinol (DMKH2) to menaquinol (MKH2).</text>
</comment>
<feature type="binding site" evidence="4">
    <location>
        <begin position="105"/>
        <end position="106"/>
    </location>
    <ligand>
        <name>S-adenosyl-L-methionine</name>
        <dbReference type="ChEBI" id="CHEBI:59789"/>
    </ligand>
</feature>
<dbReference type="InterPro" id="IPR004033">
    <property type="entry name" value="UbiE/COQ5_MeTrFase"/>
</dbReference>
<dbReference type="GO" id="GO:0032259">
    <property type="term" value="P:methylation"/>
    <property type="evidence" value="ECO:0007669"/>
    <property type="project" value="UniProtKB-KW"/>
</dbReference>
<dbReference type="InterPro" id="IPR023576">
    <property type="entry name" value="UbiE/COQ5_MeTrFase_CS"/>
</dbReference>
<keyword evidence="2 4" id="KW-0808">Transferase</keyword>
<dbReference type="EMBL" id="CP024700">
    <property type="protein sequence ID" value="ATV62777.1"/>
    <property type="molecule type" value="Genomic_DNA"/>
</dbReference>
<comment type="similarity">
    <text evidence="4">Belongs to the class I-like SAM-binding methyltransferase superfamily. MenG/UbiE family.</text>
</comment>
<dbReference type="GO" id="GO:0043770">
    <property type="term" value="F:demethylmenaquinone methyltransferase activity"/>
    <property type="evidence" value="ECO:0007669"/>
    <property type="project" value="UniProtKB-UniRule"/>
</dbReference>
<dbReference type="CDD" id="cd02440">
    <property type="entry name" value="AdoMet_MTases"/>
    <property type="match status" value="1"/>
</dbReference>
<evidence type="ECO:0000256" key="1">
    <source>
        <dbReference type="ARBA" id="ARBA00022603"/>
    </source>
</evidence>
<dbReference type="Pfam" id="PF01209">
    <property type="entry name" value="Ubie_methyltran"/>
    <property type="match status" value="1"/>
</dbReference>
<evidence type="ECO:0000313" key="6">
    <source>
        <dbReference type="Proteomes" id="UP000228552"/>
    </source>
</evidence>
<keyword evidence="6" id="KW-1185">Reference proteome</keyword>
<keyword evidence="4" id="KW-0474">Menaquinone biosynthesis</keyword>
<dbReference type="Proteomes" id="UP000228552">
    <property type="component" value="Chromosome"/>
</dbReference>
<dbReference type="RefSeq" id="WP_099988489.1">
    <property type="nucleotide sequence ID" value="NZ_CP024700.1"/>
</dbReference>
<dbReference type="PROSITE" id="PS51608">
    <property type="entry name" value="SAM_MT_UBIE"/>
    <property type="match status" value="1"/>
</dbReference>
<dbReference type="InterPro" id="IPR029063">
    <property type="entry name" value="SAM-dependent_MTases_sf"/>
</dbReference>
<keyword evidence="3 4" id="KW-0949">S-adenosyl-L-methionine</keyword>
<keyword evidence="5" id="KW-0830">Ubiquinone</keyword>
<dbReference type="Gene3D" id="3.40.50.150">
    <property type="entry name" value="Vaccinia Virus protein VP39"/>
    <property type="match status" value="1"/>
</dbReference>
<evidence type="ECO:0000256" key="2">
    <source>
        <dbReference type="ARBA" id="ARBA00022679"/>
    </source>
</evidence>
<evidence type="ECO:0000313" key="5">
    <source>
        <dbReference type="EMBL" id="ATV62777.1"/>
    </source>
</evidence>
<organism evidence="5 6">
    <name type="scientific">Fusobacterium pseudoperiodonticum</name>
    <dbReference type="NCBI Taxonomy" id="2663009"/>
    <lineage>
        <taxon>Bacteria</taxon>
        <taxon>Fusobacteriati</taxon>
        <taxon>Fusobacteriota</taxon>
        <taxon>Fusobacteriia</taxon>
        <taxon>Fusobacteriales</taxon>
        <taxon>Fusobacteriaceae</taxon>
        <taxon>Fusobacterium</taxon>
    </lineage>
</organism>
<reference evidence="5 6" key="1">
    <citation type="submission" date="2017-11" db="EMBL/GenBank/DDBJ databases">
        <title>Genome sequencing of Fusobacterium periodonticum KCOM 1263.</title>
        <authorList>
            <person name="Kook J.-K."/>
            <person name="Park S.-N."/>
            <person name="Lim Y.K."/>
        </authorList>
    </citation>
    <scope>NUCLEOTIDE SEQUENCE [LARGE SCALE GENOMIC DNA]</scope>
    <source>
        <strain evidence="5 6">KCOM 1263</strain>
    </source>
</reference>
<evidence type="ECO:0000256" key="4">
    <source>
        <dbReference type="HAMAP-Rule" id="MF_01813"/>
    </source>
</evidence>
<keyword evidence="1 4" id="KW-0489">Methyltransferase</keyword>
<dbReference type="SUPFAM" id="SSF53335">
    <property type="entry name" value="S-adenosyl-L-methionine-dependent methyltransferases"/>
    <property type="match status" value="1"/>
</dbReference>
<protein>
    <recommendedName>
        <fullName evidence="4">Demethylmenaquinone methyltransferase</fullName>
        <ecNumber evidence="4">2.1.1.163</ecNumber>
    </recommendedName>
</protein>
<sequence length="231" mass="26762">MNNEEKSKYVHDVFENIHNQYDKANNRISFGLQKKWKEDLVNKILEDTPKNGKVLDVCCGTGDISISLAEKRGDLSITGVDFSSAMLNEAVKKSENLNIVWQKADALSLPFEDSSFSVATISFGLRNTVDYEKVLKEMIRVVKKDGYIYCLDSFVPDNMWIQPFYKMYFKYIMPLFGGGKKYYKEYVWLYESTEQFLKKKELISLYEKLALKEIKYCSKMCGACLIIQGKK</sequence>
<name>A0AAD0ARZ0_9FUSO</name>
<dbReference type="NCBIfam" id="TIGR01934">
    <property type="entry name" value="MenG_MenH_UbiE"/>
    <property type="match status" value="1"/>
</dbReference>